<evidence type="ECO:0000313" key="3">
    <source>
        <dbReference type="Proteomes" id="UP000494255"/>
    </source>
</evidence>
<keyword evidence="3" id="KW-1185">Reference proteome</keyword>
<accession>A0A6J5CFV6</accession>
<reference evidence="2 3" key="1">
    <citation type="submission" date="2020-04" db="EMBL/GenBank/DDBJ databases">
        <authorList>
            <person name="De Canck E."/>
        </authorList>
    </citation>
    <scope>NUCLEOTIDE SEQUENCE [LARGE SCALE GENOMIC DNA]</scope>
    <source>
        <strain evidence="2 3">LMG 24238</strain>
    </source>
</reference>
<dbReference type="RefSeq" id="WP_175053821.1">
    <property type="nucleotide sequence ID" value="NZ_CADIKC010000011.1"/>
</dbReference>
<sequence>MSANQIASQGRPPARTTDKRMPAEDLPYPLGKRHAGDPVDDNRLYGLLGNEAVFEHIGLRPRINAATEDEERALGGRLNGEMFAGLKKVFGSITDIEAGRSGSLASMTNDAEFATFGSVQWVAPADYDAHFFAFRSRDAEWVGFRWHGESFRFRRASLLGFALETAMPARSSGYFQLWAVCVLRDEQASKAWLHNVEAESFVFDGQWKAEVAFELLSVMTNVANFFGTTLTARQFSDV</sequence>
<name>A0A6J5CFV6_9BURK</name>
<protein>
    <submittedName>
        <fullName evidence="2">Uncharacterized protein</fullName>
    </submittedName>
</protein>
<proteinExistence type="predicted"/>
<feature type="region of interest" description="Disordered" evidence="1">
    <location>
        <begin position="1"/>
        <end position="34"/>
    </location>
</feature>
<evidence type="ECO:0000256" key="1">
    <source>
        <dbReference type="SAM" id="MobiDB-lite"/>
    </source>
</evidence>
<dbReference type="Proteomes" id="UP000494255">
    <property type="component" value="Unassembled WGS sequence"/>
</dbReference>
<organism evidence="2 3">
    <name type="scientific">Paraburkholderia sediminicola</name>
    <dbReference type="NCBI Taxonomy" id="458836"/>
    <lineage>
        <taxon>Bacteria</taxon>
        <taxon>Pseudomonadati</taxon>
        <taxon>Pseudomonadota</taxon>
        <taxon>Betaproteobacteria</taxon>
        <taxon>Burkholderiales</taxon>
        <taxon>Burkholderiaceae</taxon>
        <taxon>Paraburkholderia</taxon>
    </lineage>
</organism>
<dbReference type="GeneID" id="97044778"/>
<gene>
    <name evidence="2" type="ORF">LMG24238_06200</name>
</gene>
<dbReference type="AlphaFoldDB" id="A0A6J5CFV6"/>
<dbReference type="EMBL" id="CADIKC010000011">
    <property type="protein sequence ID" value="CAB3736146.1"/>
    <property type="molecule type" value="Genomic_DNA"/>
</dbReference>
<evidence type="ECO:0000313" key="2">
    <source>
        <dbReference type="EMBL" id="CAB3736146.1"/>
    </source>
</evidence>